<sequence length="170" mass="19664">MYWPSLTHLNLGDNNLSGKLPNSVGSYLLSKHCILVKGRKSEYDSILALEQYLQALSFKALTHIASLAMMNFVELLLQKTATKKEDFQGVNHIEESREDFELPWFYIGFLMTRETSSMCYHAEDELVVQSFEKTPFGFEMFKGLQPREKGGKGRWWIVIKRLEENIPGHK</sequence>
<dbReference type="EMBL" id="QGNW01000073">
    <property type="protein sequence ID" value="RVX01891.1"/>
    <property type="molecule type" value="Genomic_DNA"/>
</dbReference>
<accession>A0A438IYW2</accession>
<gene>
    <name evidence="1" type="ORF">CK203_019567</name>
</gene>
<reference evidence="1 2" key="1">
    <citation type="journal article" date="2018" name="PLoS Genet.">
        <title>Population sequencing reveals clonal diversity and ancestral inbreeding in the grapevine cultivar Chardonnay.</title>
        <authorList>
            <person name="Roach M.J."/>
            <person name="Johnson D.L."/>
            <person name="Bohlmann J."/>
            <person name="van Vuuren H.J."/>
            <person name="Jones S.J."/>
            <person name="Pretorius I.S."/>
            <person name="Schmidt S.A."/>
            <person name="Borneman A.R."/>
        </authorList>
    </citation>
    <scope>NUCLEOTIDE SEQUENCE [LARGE SCALE GENOMIC DNA]</scope>
    <source>
        <strain evidence="2">cv. Chardonnay</strain>
        <tissue evidence="1">Leaf</tissue>
    </source>
</reference>
<dbReference type="AlphaFoldDB" id="A0A438IYW2"/>
<comment type="caution">
    <text evidence="1">The sequence shown here is derived from an EMBL/GenBank/DDBJ whole genome shotgun (WGS) entry which is preliminary data.</text>
</comment>
<organism evidence="1 2">
    <name type="scientific">Vitis vinifera</name>
    <name type="common">Grape</name>
    <dbReference type="NCBI Taxonomy" id="29760"/>
    <lineage>
        <taxon>Eukaryota</taxon>
        <taxon>Viridiplantae</taxon>
        <taxon>Streptophyta</taxon>
        <taxon>Embryophyta</taxon>
        <taxon>Tracheophyta</taxon>
        <taxon>Spermatophyta</taxon>
        <taxon>Magnoliopsida</taxon>
        <taxon>eudicotyledons</taxon>
        <taxon>Gunneridae</taxon>
        <taxon>Pentapetalae</taxon>
        <taxon>rosids</taxon>
        <taxon>Vitales</taxon>
        <taxon>Vitaceae</taxon>
        <taxon>Viteae</taxon>
        <taxon>Vitis</taxon>
    </lineage>
</organism>
<evidence type="ECO:0000313" key="2">
    <source>
        <dbReference type="Proteomes" id="UP000288805"/>
    </source>
</evidence>
<name>A0A438IYW2_VITVI</name>
<dbReference type="Proteomes" id="UP000288805">
    <property type="component" value="Unassembled WGS sequence"/>
</dbReference>
<evidence type="ECO:0000313" key="1">
    <source>
        <dbReference type="EMBL" id="RVX01891.1"/>
    </source>
</evidence>
<protein>
    <submittedName>
        <fullName evidence="1">Uncharacterized protein</fullName>
    </submittedName>
</protein>
<proteinExistence type="predicted"/>